<dbReference type="KEGG" id="scib:HUG20_12175"/>
<dbReference type="RefSeq" id="WP_200084949.1">
    <property type="nucleotide sequence ID" value="NZ_CP054706.1"/>
</dbReference>
<organism evidence="3 4">
    <name type="scientific">Salicibibacter cibi</name>
    <dbReference type="NCBI Taxonomy" id="2743001"/>
    <lineage>
        <taxon>Bacteria</taxon>
        <taxon>Bacillati</taxon>
        <taxon>Bacillota</taxon>
        <taxon>Bacilli</taxon>
        <taxon>Bacillales</taxon>
        <taxon>Bacillaceae</taxon>
        <taxon>Salicibibacter</taxon>
    </lineage>
</organism>
<comment type="similarity">
    <text evidence="1">Belongs to the universal stress protein A family.</text>
</comment>
<dbReference type="EMBL" id="CP054706">
    <property type="protein sequence ID" value="QQK80580.1"/>
    <property type="molecule type" value="Genomic_DNA"/>
</dbReference>
<dbReference type="CDD" id="cd00293">
    <property type="entry name" value="USP-like"/>
    <property type="match status" value="2"/>
</dbReference>
<gene>
    <name evidence="3" type="ORF">HUG20_12175</name>
</gene>
<sequence length="290" mass="31531">MYKQMLVVVDGSIPSDYALTKAIYLANRYDAALLIGHVVDTRGLPGTSGFYYQTLKDEIQTEAEELLETSRKKAESLGLNDVQTVIRSGNPRAKIPKALVSDYDVDLLIVGGSGKNGGERMLIGSVAEASMRRAPCDVLTVKTETDANLYQNILLAVDGSAQAEHALTKAIQFANSNASTLTNAHVIEEGNLMTDMAFHPQNYETEAQKNAEQMLQNYKQQAEEKGIKNVQNVTRIGNPRVDVPQALTVKHEIDLLITAATGRNAVEKIFTGSVAEASVHRAPCDVLTVK</sequence>
<dbReference type="PRINTS" id="PR01438">
    <property type="entry name" value="UNVRSLSTRESS"/>
</dbReference>
<accession>A0A7T6ZBR3</accession>
<proteinExistence type="inferred from homology"/>
<protein>
    <submittedName>
        <fullName evidence="3">Universal stress protein</fullName>
    </submittedName>
</protein>
<evidence type="ECO:0000256" key="1">
    <source>
        <dbReference type="ARBA" id="ARBA00008791"/>
    </source>
</evidence>
<dbReference type="PANTHER" id="PTHR46268:SF6">
    <property type="entry name" value="UNIVERSAL STRESS PROTEIN UP12"/>
    <property type="match status" value="1"/>
</dbReference>
<name>A0A7T6ZBR3_9BACI</name>
<feature type="domain" description="UspA" evidence="2">
    <location>
        <begin position="150"/>
        <end position="290"/>
    </location>
</feature>
<evidence type="ECO:0000313" key="4">
    <source>
        <dbReference type="Proteomes" id="UP000595349"/>
    </source>
</evidence>
<dbReference type="PANTHER" id="PTHR46268">
    <property type="entry name" value="STRESS RESPONSE PROTEIN NHAX"/>
    <property type="match status" value="1"/>
</dbReference>
<dbReference type="Pfam" id="PF00582">
    <property type="entry name" value="Usp"/>
    <property type="match status" value="2"/>
</dbReference>
<dbReference type="Gene3D" id="3.40.50.620">
    <property type="entry name" value="HUPs"/>
    <property type="match status" value="2"/>
</dbReference>
<dbReference type="InterPro" id="IPR014729">
    <property type="entry name" value="Rossmann-like_a/b/a_fold"/>
</dbReference>
<keyword evidence="4" id="KW-1185">Reference proteome</keyword>
<evidence type="ECO:0000259" key="2">
    <source>
        <dbReference type="Pfam" id="PF00582"/>
    </source>
</evidence>
<dbReference type="Proteomes" id="UP000595349">
    <property type="component" value="Chromosome"/>
</dbReference>
<feature type="domain" description="UspA" evidence="2">
    <location>
        <begin position="1"/>
        <end position="142"/>
    </location>
</feature>
<evidence type="ECO:0000313" key="3">
    <source>
        <dbReference type="EMBL" id="QQK80580.1"/>
    </source>
</evidence>
<dbReference type="InterPro" id="IPR006016">
    <property type="entry name" value="UspA"/>
</dbReference>
<dbReference type="SUPFAM" id="SSF52402">
    <property type="entry name" value="Adenine nucleotide alpha hydrolases-like"/>
    <property type="match status" value="2"/>
</dbReference>
<dbReference type="InterPro" id="IPR006015">
    <property type="entry name" value="Universal_stress_UspA"/>
</dbReference>
<dbReference type="AlphaFoldDB" id="A0A7T6ZBR3"/>
<reference evidence="3 4" key="1">
    <citation type="submission" date="2020-06" db="EMBL/GenBank/DDBJ databases">
        <title>Genomic analysis of Salicibibacter sp. NKC21-4.</title>
        <authorList>
            <person name="Oh Y.J."/>
        </authorList>
    </citation>
    <scope>NUCLEOTIDE SEQUENCE [LARGE SCALE GENOMIC DNA]</scope>
    <source>
        <strain evidence="3 4">NKC21-4</strain>
    </source>
</reference>